<sequence>MECTFHRFLFAVRHKMILDTRTLVLVAFGMAITAAVTFAASWRFNRDIQALRYWVWTYLLNALGLLLIVLNPTGQISWLLLGSNMAFCTAALMLLWGSRNFLGRPRPSILFMAAPALAILAMAYFIFADFDYRARVLISAFYLGLMAMATAYEHFRPGAARGSAPVKVMGVLQLIHGTSQWTRFLVVAVWGAGDNLLEVNAVQTAVFYEACLMIVAVPIACLLMATERLHENLRRMAMNDDLTGLLNRRAFMDEARRHFARSLRQGSPLSVLMIDLDHFKKINDAKGHDAGDAVLAAFADELRAGLRRSDLPCRYGGEEFCVLLPDTGMDGAAALAENLRRRFAAVEVPFDGAMLGATISIGVAEAQPAMHMIEEAISQADRALYAAKRGGRDCVIRFEASEDGAAPSLSYRSRPVPAARSAAS</sequence>
<dbReference type="InterPro" id="IPR043128">
    <property type="entry name" value="Rev_trsase/Diguanyl_cyclase"/>
</dbReference>
<protein>
    <recommendedName>
        <fullName evidence="1">diguanylate cyclase</fullName>
        <ecNumber evidence="1">2.7.7.65</ecNumber>
    </recommendedName>
</protein>
<dbReference type="NCBIfam" id="TIGR00254">
    <property type="entry name" value="GGDEF"/>
    <property type="match status" value="1"/>
</dbReference>
<accession>A0A420WB15</accession>
<evidence type="ECO:0000256" key="3">
    <source>
        <dbReference type="SAM" id="Phobius"/>
    </source>
</evidence>
<feature type="transmembrane region" description="Helical" evidence="3">
    <location>
        <begin position="76"/>
        <end position="97"/>
    </location>
</feature>
<dbReference type="EC" id="2.7.7.65" evidence="1"/>
<dbReference type="PANTHER" id="PTHR45138:SF9">
    <property type="entry name" value="DIGUANYLATE CYCLASE DGCM-RELATED"/>
    <property type="match status" value="1"/>
</dbReference>
<dbReference type="InterPro" id="IPR000160">
    <property type="entry name" value="GGDEF_dom"/>
</dbReference>
<comment type="caution">
    <text evidence="5">The sequence shown here is derived from an EMBL/GenBank/DDBJ whole genome shotgun (WGS) entry which is preliminary data.</text>
</comment>
<dbReference type="Pfam" id="PF00990">
    <property type="entry name" value="GGDEF"/>
    <property type="match status" value="1"/>
</dbReference>
<dbReference type="GO" id="GO:0005886">
    <property type="term" value="C:plasma membrane"/>
    <property type="evidence" value="ECO:0007669"/>
    <property type="project" value="TreeGrafter"/>
</dbReference>
<keyword evidence="3" id="KW-0472">Membrane</keyword>
<evidence type="ECO:0000313" key="5">
    <source>
        <dbReference type="EMBL" id="RKQ68178.1"/>
    </source>
</evidence>
<dbReference type="Gene3D" id="3.30.70.270">
    <property type="match status" value="1"/>
</dbReference>
<dbReference type="CDD" id="cd01949">
    <property type="entry name" value="GGDEF"/>
    <property type="match status" value="1"/>
</dbReference>
<dbReference type="GO" id="GO:0043709">
    <property type="term" value="P:cell adhesion involved in single-species biofilm formation"/>
    <property type="evidence" value="ECO:0007669"/>
    <property type="project" value="TreeGrafter"/>
</dbReference>
<evidence type="ECO:0000256" key="1">
    <source>
        <dbReference type="ARBA" id="ARBA00012528"/>
    </source>
</evidence>
<feature type="transmembrane region" description="Helical" evidence="3">
    <location>
        <begin position="205"/>
        <end position="226"/>
    </location>
</feature>
<reference evidence="5 6" key="1">
    <citation type="submission" date="2018-10" db="EMBL/GenBank/DDBJ databases">
        <title>Comparative analysis of microorganisms from saline springs in Andes Mountain Range, Colombia.</title>
        <authorList>
            <person name="Rubin E."/>
        </authorList>
    </citation>
    <scope>NUCLEOTIDE SEQUENCE [LARGE SCALE GENOMIC DNA]</scope>
    <source>
        <strain evidence="5 6">USBA 36</strain>
    </source>
</reference>
<dbReference type="SMART" id="SM00267">
    <property type="entry name" value="GGDEF"/>
    <property type="match status" value="1"/>
</dbReference>
<dbReference type="OrthoDB" id="9759607at2"/>
<dbReference type="GO" id="GO:1902201">
    <property type="term" value="P:negative regulation of bacterial-type flagellum-dependent cell motility"/>
    <property type="evidence" value="ECO:0007669"/>
    <property type="project" value="TreeGrafter"/>
</dbReference>
<dbReference type="PROSITE" id="PS50887">
    <property type="entry name" value="GGDEF"/>
    <property type="match status" value="1"/>
</dbReference>
<feature type="transmembrane region" description="Helical" evidence="3">
    <location>
        <begin position="109"/>
        <end position="128"/>
    </location>
</feature>
<comment type="catalytic activity">
    <reaction evidence="2">
        <text>2 GTP = 3',3'-c-di-GMP + 2 diphosphate</text>
        <dbReference type="Rhea" id="RHEA:24898"/>
        <dbReference type="ChEBI" id="CHEBI:33019"/>
        <dbReference type="ChEBI" id="CHEBI:37565"/>
        <dbReference type="ChEBI" id="CHEBI:58805"/>
        <dbReference type="EC" id="2.7.7.65"/>
    </reaction>
</comment>
<keyword evidence="3" id="KW-1133">Transmembrane helix</keyword>
<evidence type="ECO:0000313" key="6">
    <source>
        <dbReference type="Proteomes" id="UP000277424"/>
    </source>
</evidence>
<gene>
    <name evidence="5" type="ORF">BCL74_3497</name>
</gene>
<feature type="transmembrane region" description="Helical" evidence="3">
    <location>
        <begin position="53"/>
        <end position="70"/>
    </location>
</feature>
<feature type="domain" description="GGDEF" evidence="4">
    <location>
        <begin position="267"/>
        <end position="400"/>
    </location>
</feature>
<dbReference type="GO" id="GO:0052621">
    <property type="term" value="F:diguanylate cyclase activity"/>
    <property type="evidence" value="ECO:0007669"/>
    <property type="project" value="UniProtKB-EC"/>
</dbReference>
<dbReference type="SUPFAM" id="SSF55073">
    <property type="entry name" value="Nucleotide cyclase"/>
    <property type="match status" value="1"/>
</dbReference>
<keyword evidence="3" id="KW-0812">Transmembrane</keyword>
<dbReference type="PANTHER" id="PTHR45138">
    <property type="entry name" value="REGULATORY COMPONENTS OF SENSORY TRANSDUCTION SYSTEM"/>
    <property type="match status" value="1"/>
</dbReference>
<dbReference type="InterPro" id="IPR050469">
    <property type="entry name" value="Diguanylate_Cyclase"/>
</dbReference>
<dbReference type="FunFam" id="3.30.70.270:FF:000001">
    <property type="entry name" value="Diguanylate cyclase domain protein"/>
    <property type="match status" value="1"/>
</dbReference>
<evidence type="ECO:0000259" key="4">
    <source>
        <dbReference type="PROSITE" id="PS50887"/>
    </source>
</evidence>
<evidence type="ECO:0000256" key="2">
    <source>
        <dbReference type="ARBA" id="ARBA00034247"/>
    </source>
</evidence>
<feature type="transmembrane region" description="Helical" evidence="3">
    <location>
        <begin position="22"/>
        <end position="41"/>
    </location>
</feature>
<feature type="transmembrane region" description="Helical" evidence="3">
    <location>
        <begin position="134"/>
        <end position="152"/>
    </location>
</feature>
<name>A0A420WB15_9PROT</name>
<organism evidence="5 6">
    <name type="scientific">Oceanibaculum indicum</name>
    <dbReference type="NCBI Taxonomy" id="526216"/>
    <lineage>
        <taxon>Bacteria</taxon>
        <taxon>Pseudomonadati</taxon>
        <taxon>Pseudomonadota</taxon>
        <taxon>Alphaproteobacteria</taxon>
        <taxon>Rhodospirillales</taxon>
        <taxon>Oceanibaculaceae</taxon>
        <taxon>Oceanibaculum</taxon>
    </lineage>
</organism>
<dbReference type="AlphaFoldDB" id="A0A420WB15"/>
<proteinExistence type="predicted"/>
<dbReference type="Proteomes" id="UP000277424">
    <property type="component" value="Unassembled WGS sequence"/>
</dbReference>
<dbReference type="InterPro" id="IPR029787">
    <property type="entry name" value="Nucleotide_cyclase"/>
</dbReference>
<dbReference type="EMBL" id="RBIG01000004">
    <property type="protein sequence ID" value="RKQ68178.1"/>
    <property type="molecule type" value="Genomic_DNA"/>
</dbReference>